<dbReference type="Gene3D" id="3.40.50.10420">
    <property type="entry name" value="NagB/RpiA/CoA transferase-like"/>
    <property type="match status" value="1"/>
</dbReference>
<accession>A0ABP4XZ86</accession>
<keyword evidence="5" id="KW-1185">Reference proteome</keyword>
<dbReference type="InterPro" id="IPR024185">
    <property type="entry name" value="FTHF_cligase-like_sf"/>
</dbReference>
<dbReference type="InterPro" id="IPR002698">
    <property type="entry name" value="FTHF_cligase"/>
</dbReference>
<dbReference type="RefSeq" id="WP_344084654.1">
    <property type="nucleotide sequence ID" value="NZ_BAAAPO010000033.1"/>
</dbReference>
<evidence type="ECO:0000313" key="5">
    <source>
        <dbReference type="Proteomes" id="UP001499938"/>
    </source>
</evidence>
<protein>
    <submittedName>
        <fullName evidence="4">5-formyltetrahydrofolate cyclo-ligase</fullName>
    </submittedName>
</protein>
<comment type="caution">
    <text evidence="4">The sequence shown here is derived from an EMBL/GenBank/DDBJ whole genome shotgun (WGS) entry which is preliminary data.</text>
</comment>
<dbReference type="InterPro" id="IPR037171">
    <property type="entry name" value="NagB/RpiA_transferase-like"/>
</dbReference>
<dbReference type="Proteomes" id="UP001499938">
    <property type="component" value="Unassembled WGS sequence"/>
</dbReference>
<sequence>MGRTAKQQIRAQRRTARRDIAATRDLAADGERLAVVILPLLEALEIGPGDSVTAYESFPEEPQVQEVCRLLTARGARILVPITLSTFDLEWIDLADPARNPLGENAIGECRLVLVPGLSVDTSGTRIGQAGGCYDRALPRTRPGATVVAVLHPGELLPYPLPHDSWDQPVDAVLTADGLAWTAHGIARHGPHSP</sequence>
<proteinExistence type="inferred from homology"/>
<keyword evidence="3" id="KW-0067">ATP-binding</keyword>
<dbReference type="PIRSF" id="PIRSF006806">
    <property type="entry name" value="FTHF_cligase"/>
    <property type="match status" value="1"/>
</dbReference>
<dbReference type="EMBL" id="BAAAPO010000033">
    <property type="protein sequence ID" value="GAA1796407.1"/>
    <property type="molecule type" value="Genomic_DNA"/>
</dbReference>
<evidence type="ECO:0000256" key="3">
    <source>
        <dbReference type="ARBA" id="ARBA00022840"/>
    </source>
</evidence>
<organism evidence="4 5">
    <name type="scientific">Nostocoides veronense</name>
    <dbReference type="NCBI Taxonomy" id="330836"/>
    <lineage>
        <taxon>Bacteria</taxon>
        <taxon>Bacillati</taxon>
        <taxon>Actinomycetota</taxon>
        <taxon>Actinomycetes</taxon>
        <taxon>Micrococcales</taxon>
        <taxon>Intrasporangiaceae</taxon>
        <taxon>Nostocoides</taxon>
    </lineage>
</organism>
<gene>
    <name evidence="4" type="ORF">GCM10009811_20820</name>
</gene>
<dbReference type="SUPFAM" id="SSF100950">
    <property type="entry name" value="NagB/RpiA/CoA transferase-like"/>
    <property type="match status" value="1"/>
</dbReference>
<evidence type="ECO:0000313" key="4">
    <source>
        <dbReference type="EMBL" id="GAA1796407.1"/>
    </source>
</evidence>
<name>A0ABP4XZ86_9MICO</name>
<dbReference type="PANTHER" id="PTHR23407:SF1">
    <property type="entry name" value="5-FORMYLTETRAHYDROFOLATE CYCLO-LIGASE"/>
    <property type="match status" value="1"/>
</dbReference>
<keyword evidence="2" id="KW-0547">Nucleotide-binding</keyword>
<dbReference type="Pfam" id="PF01812">
    <property type="entry name" value="5-FTHF_cyc-lig"/>
    <property type="match status" value="1"/>
</dbReference>
<evidence type="ECO:0000256" key="2">
    <source>
        <dbReference type="ARBA" id="ARBA00022741"/>
    </source>
</evidence>
<evidence type="ECO:0000256" key="1">
    <source>
        <dbReference type="ARBA" id="ARBA00010638"/>
    </source>
</evidence>
<dbReference type="PANTHER" id="PTHR23407">
    <property type="entry name" value="ATPASE INHIBITOR/5-FORMYLTETRAHYDROFOLATE CYCLO-LIGASE"/>
    <property type="match status" value="1"/>
</dbReference>
<comment type="similarity">
    <text evidence="1">Belongs to the 5-formyltetrahydrofolate cyclo-ligase family.</text>
</comment>
<reference evidence="5" key="1">
    <citation type="journal article" date="2019" name="Int. J. Syst. Evol. Microbiol.">
        <title>The Global Catalogue of Microorganisms (GCM) 10K type strain sequencing project: providing services to taxonomists for standard genome sequencing and annotation.</title>
        <authorList>
            <consortium name="The Broad Institute Genomics Platform"/>
            <consortium name="The Broad Institute Genome Sequencing Center for Infectious Disease"/>
            <person name="Wu L."/>
            <person name="Ma J."/>
        </authorList>
    </citation>
    <scope>NUCLEOTIDE SEQUENCE [LARGE SCALE GENOMIC DNA]</scope>
    <source>
        <strain evidence="5">JCM 15592</strain>
    </source>
</reference>